<feature type="transmembrane region" description="Helical" evidence="8">
    <location>
        <begin position="285"/>
        <end position="310"/>
    </location>
</feature>
<dbReference type="Pfam" id="PF00512">
    <property type="entry name" value="HisKA"/>
    <property type="match status" value="1"/>
</dbReference>
<dbReference type="PROSITE" id="PS50109">
    <property type="entry name" value="HIS_KIN"/>
    <property type="match status" value="1"/>
</dbReference>
<sequence length="762" mass="81751">MLRHAQRSKRCASIRNPCAVSIRSRLVWLVIAVIAPAFAFALYGTYAVYRAQSAQVDQGMKEVSRAVALAVDRELSRYATIVSTLAASPTIVKGDVRTFHERLQQTEHAVGASVVIYDPQGTPLADTDHPFGAPLPSLPDFRTFITTTQADVSPAFRDPVTGAQSIAIRHPVIRGGEVVYYLTMDFPVAGIGALLEQQALPEKWLGVILDQNQTVVARTRDPDKHIGKRASPDFVSQLQAAAGVDGKVQSITRDDVPVTTFFSHAPASGWTALIAIPRNDLLASVLAPLGTVVLGILVVLALAVVLAIAVGRTITRPLAQLDDAASALARGEVFDPPSTGMDETDRTAQVMAQASVTIHRSSREMAHRVKEAVAQAERSHQALLQGQKLEALGNLTAGISHEFNNLLQSMTMGLQLAEMLTSHPRARRAIEGCQRSARRATRLTRHLMTFSRSRTADAEQVDLRVLIIGMHELLTGALPNRVTLTLELPEGAWPTVLDPVQCELAVLNLAINARDAMPEGGPLVIALHQLTLVQDNPFGLAAGPYLCVDVEDSGCGMSPEVQAHVFEPFFTTKPVGEGTGLGLAQVYGFARQSGGTVSIQSELGKGTRVSLLLPRMEQAVCAIPEDQDASVRAGRPARVLVVDDDAEVREAMVAMLDELGYQVDEAPSADDALARLADRRQPAIDILLSDVVMPGRLDGVGLAEEVQRLYPTIPIILASGYTTRIATEPAVRVLAKPFSHQALAETLSEILDSNTPAPPAAP</sequence>
<dbReference type="InterPro" id="IPR004358">
    <property type="entry name" value="Sig_transdc_His_kin-like_C"/>
</dbReference>
<evidence type="ECO:0000313" key="13">
    <source>
        <dbReference type="Proteomes" id="UP000000233"/>
    </source>
</evidence>
<dbReference type="InterPro" id="IPR036890">
    <property type="entry name" value="HATPase_C_sf"/>
</dbReference>
<dbReference type="InterPro" id="IPR011006">
    <property type="entry name" value="CheY-like_superfamily"/>
</dbReference>
<dbReference type="Pfam" id="PF00072">
    <property type="entry name" value="Response_reg"/>
    <property type="match status" value="1"/>
</dbReference>
<organism evidence="12 13">
    <name type="scientific">Stutzerimonas stutzeri (strain A1501)</name>
    <name type="common">Pseudomonas stutzeri</name>
    <dbReference type="NCBI Taxonomy" id="379731"/>
    <lineage>
        <taxon>Bacteria</taxon>
        <taxon>Pseudomonadati</taxon>
        <taxon>Pseudomonadota</taxon>
        <taxon>Gammaproteobacteria</taxon>
        <taxon>Pseudomonadales</taxon>
        <taxon>Pseudomonadaceae</taxon>
        <taxon>Stutzerimonas</taxon>
    </lineage>
</organism>
<feature type="modified residue" description="4-aspartylphosphate" evidence="7">
    <location>
        <position position="690"/>
    </location>
</feature>
<dbReference type="InterPro" id="IPR036097">
    <property type="entry name" value="HisK_dim/P_sf"/>
</dbReference>
<keyword evidence="6" id="KW-0418">Kinase</keyword>
<keyword evidence="8" id="KW-0812">Transmembrane</keyword>
<evidence type="ECO:0000256" key="8">
    <source>
        <dbReference type="SAM" id="Phobius"/>
    </source>
</evidence>
<name>A4VQ54_STUS1</name>
<dbReference type="Pfam" id="PF02518">
    <property type="entry name" value="HATPase_c"/>
    <property type="match status" value="1"/>
</dbReference>
<dbReference type="GO" id="GO:0016020">
    <property type="term" value="C:membrane"/>
    <property type="evidence" value="ECO:0007669"/>
    <property type="project" value="UniProtKB-SubCell"/>
</dbReference>
<keyword evidence="8" id="KW-0472">Membrane</keyword>
<evidence type="ECO:0000256" key="4">
    <source>
        <dbReference type="ARBA" id="ARBA00022553"/>
    </source>
</evidence>
<comment type="subcellular location">
    <subcellularLocation>
        <location evidence="2">Membrane</location>
    </subcellularLocation>
</comment>
<dbReference type="Proteomes" id="UP000000233">
    <property type="component" value="Chromosome"/>
</dbReference>
<evidence type="ECO:0000256" key="2">
    <source>
        <dbReference type="ARBA" id="ARBA00004370"/>
    </source>
</evidence>
<gene>
    <name evidence="12" type="ordered locus">PST_3477</name>
</gene>
<dbReference type="InterPro" id="IPR003594">
    <property type="entry name" value="HATPase_dom"/>
</dbReference>
<dbReference type="Gene3D" id="3.30.565.10">
    <property type="entry name" value="Histidine kinase-like ATPase, C-terminal domain"/>
    <property type="match status" value="1"/>
</dbReference>
<dbReference type="SUPFAM" id="SSF55874">
    <property type="entry name" value="ATPase domain of HSP90 chaperone/DNA topoisomerase II/histidine kinase"/>
    <property type="match status" value="1"/>
</dbReference>
<dbReference type="PRINTS" id="PR00344">
    <property type="entry name" value="BCTRLSENSOR"/>
</dbReference>
<dbReference type="InterPro" id="IPR003661">
    <property type="entry name" value="HisK_dim/P_dom"/>
</dbReference>
<keyword evidence="8" id="KW-1133">Transmembrane helix</keyword>
<dbReference type="PROSITE" id="PS50110">
    <property type="entry name" value="RESPONSE_REGULATORY"/>
    <property type="match status" value="1"/>
</dbReference>
<dbReference type="EMBL" id="CP000304">
    <property type="protein sequence ID" value="ABP81105.1"/>
    <property type="molecule type" value="Genomic_DNA"/>
</dbReference>
<dbReference type="SMART" id="SM00448">
    <property type="entry name" value="REC"/>
    <property type="match status" value="1"/>
</dbReference>
<dbReference type="PANTHER" id="PTHR43065">
    <property type="entry name" value="SENSOR HISTIDINE KINASE"/>
    <property type="match status" value="1"/>
</dbReference>
<dbReference type="Gene3D" id="1.10.287.130">
    <property type="match status" value="1"/>
</dbReference>
<dbReference type="HOGENOM" id="CLU_000445_114_21_6"/>
<keyword evidence="4 7" id="KW-0597">Phosphoprotein</keyword>
<dbReference type="EC" id="2.7.13.3" evidence="3"/>
<dbReference type="SMART" id="SM00388">
    <property type="entry name" value="HisKA"/>
    <property type="match status" value="1"/>
</dbReference>
<evidence type="ECO:0000259" key="9">
    <source>
        <dbReference type="PROSITE" id="PS50109"/>
    </source>
</evidence>
<dbReference type="SUPFAM" id="SSF52172">
    <property type="entry name" value="CheY-like"/>
    <property type="match status" value="1"/>
</dbReference>
<evidence type="ECO:0000256" key="7">
    <source>
        <dbReference type="PROSITE-ProRule" id="PRU00169"/>
    </source>
</evidence>
<dbReference type="Gene3D" id="6.10.340.10">
    <property type="match status" value="1"/>
</dbReference>
<dbReference type="CDD" id="cd18774">
    <property type="entry name" value="PDC2_HK_sensor"/>
    <property type="match status" value="1"/>
</dbReference>
<dbReference type="InterPro" id="IPR003660">
    <property type="entry name" value="HAMP_dom"/>
</dbReference>
<dbReference type="Gene3D" id="3.30.450.20">
    <property type="entry name" value="PAS domain"/>
    <property type="match status" value="1"/>
</dbReference>
<evidence type="ECO:0000256" key="5">
    <source>
        <dbReference type="ARBA" id="ARBA00022679"/>
    </source>
</evidence>
<feature type="domain" description="Histidine kinase" evidence="9">
    <location>
        <begin position="398"/>
        <end position="617"/>
    </location>
</feature>
<dbReference type="AlphaFoldDB" id="A4VQ54"/>
<dbReference type="SUPFAM" id="SSF47384">
    <property type="entry name" value="Homodimeric domain of signal transducing histidine kinase"/>
    <property type="match status" value="1"/>
</dbReference>
<evidence type="ECO:0000256" key="3">
    <source>
        <dbReference type="ARBA" id="ARBA00012438"/>
    </source>
</evidence>
<reference evidence="12 13" key="1">
    <citation type="journal article" date="2008" name="Proc. Natl. Acad. Sci. U.S.A.">
        <title>Nitrogen fixation island and rhizosphere competence traits in the genome of root-associated Pseudomonas stutzeri A1501.</title>
        <authorList>
            <person name="Yan Y."/>
            <person name="Yang J."/>
            <person name="Dou Y."/>
            <person name="Chen M."/>
            <person name="Ping S."/>
            <person name="Peng J."/>
            <person name="Lu W."/>
            <person name="Zhang W."/>
            <person name="Yao Z."/>
            <person name="Li H."/>
            <person name="Liu W."/>
            <person name="He S."/>
            <person name="Geng L."/>
            <person name="Zhang X."/>
            <person name="Yang F."/>
            <person name="Yu H."/>
            <person name="Zhan Y."/>
            <person name="Li D."/>
            <person name="Lin Z."/>
            <person name="Wang Y."/>
            <person name="Elmerich C."/>
            <person name="Lin M."/>
            <person name="Jin Q."/>
        </authorList>
    </citation>
    <scope>NUCLEOTIDE SEQUENCE [LARGE SCALE GENOMIC DNA]</scope>
    <source>
        <strain evidence="12 13">A1501</strain>
    </source>
</reference>
<keyword evidence="5" id="KW-0808">Transferase</keyword>
<comment type="catalytic activity">
    <reaction evidence="1">
        <text>ATP + protein L-histidine = ADP + protein N-phospho-L-histidine.</text>
        <dbReference type="EC" id="2.7.13.3"/>
    </reaction>
</comment>
<evidence type="ECO:0000259" key="11">
    <source>
        <dbReference type="PROSITE" id="PS50885"/>
    </source>
</evidence>
<dbReference type="CDD" id="cd18773">
    <property type="entry name" value="PDC1_HK_sensor"/>
    <property type="match status" value="1"/>
</dbReference>
<dbReference type="InterPro" id="IPR005467">
    <property type="entry name" value="His_kinase_dom"/>
</dbReference>
<accession>A4VQ54</accession>
<evidence type="ECO:0000259" key="10">
    <source>
        <dbReference type="PROSITE" id="PS50110"/>
    </source>
</evidence>
<dbReference type="Gene3D" id="3.40.50.2300">
    <property type="match status" value="1"/>
</dbReference>
<evidence type="ECO:0000313" key="12">
    <source>
        <dbReference type="EMBL" id="ABP81105.1"/>
    </source>
</evidence>
<keyword evidence="13" id="KW-1185">Reference proteome</keyword>
<evidence type="ECO:0000256" key="6">
    <source>
        <dbReference type="ARBA" id="ARBA00022777"/>
    </source>
</evidence>
<proteinExistence type="predicted"/>
<dbReference type="PROSITE" id="PS50885">
    <property type="entry name" value="HAMP"/>
    <property type="match status" value="1"/>
</dbReference>
<dbReference type="KEGG" id="psa:PST_3477"/>
<dbReference type="eggNOG" id="COG4191">
    <property type="taxonomic scope" value="Bacteria"/>
</dbReference>
<protein>
    <recommendedName>
        <fullName evidence="3">histidine kinase</fullName>
        <ecNumber evidence="3">2.7.13.3</ecNumber>
    </recommendedName>
</protein>
<dbReference type="InterPro" id="IPR001789">
    <property type="entry name" value="Sig_transdc_resp-reg_receiver"/>
</dbReference>
<feature type="domain" description="HAMP" evidence="11">
    <location>
        <begin position="312"/>
        <end position="363"/>
    </location>
</feature>
<feature type="transmembrane region" description="Helical" evidence="8">
    <location>
        <begin position="26"/>
        <end position="49"/>
    </location>
</feature>
<dbReference type="GO" id="GO:0000155">
    <property type="term" value="F:phosphorelay sensor kinase activity"/>
    <property type="evidence" value="ECO:0007669"/>
    <property type="project" value="InterPro"/>
</dbReference>
<dbReference type="SMART" id="SM00387">
    <property type="entry name" value="HATPase_c"/>
    <property type="match status" value="1"/>
</dbReference>
<feature type="domain" description="Response regulatory" evidence="10">
    <location>
        <begin position="638"/>
        <end position="751"/>
    </location>
</feature>
<evidence type="ECO:0000256" key="1">
    <source>
        <dbReference type="ARBA" id="ARBA00000085"/>
    </source>
</evidence>
<dbReference type="PANTHER" id="PTHR43065:SF42">
    <property type="entry name" value="TWO-COMPONENT SENSOR PPRA"/>
    <property type="match status" value="1"/>
</dbReference>